<sequence>MADGLRDLERFLPAPHRWLLDSGIDRAVDQDLFLLVSFYDTPDAVLDAGQSVACPLPLRRDQTYDLTASCDQIGQGLGFGIGP</sequence>
<dbReference type="Proteomes" id="UP000180215">
    <property type="component" value="Unassembled WGS sequence"/>
</dbReference>
<organism evidence="1 2">
    <name type="scientific">Methylorubrum extorquens</name>
    <name type="common">Methylobacterium dichloromethanicum</name>
    <name type="synonym">Methylobacterium extorquens</name>
    <dbReference type="NCBI Taxonomy" id="408"/>
    <lineage>
        <taxon>Bacteria</taxon>
        <taxon>Pseudomonadati</taxon>
        <taxon>Pseudomonadota</taxon>
        <taxon>Alphaproteobacteria</taxon>
        <taxon>Hyphomicrobiales</taxon>
        <taxon>Methylobacteriaceae</taxon>
        <taxon>Methylorubrum</taxon>
    </lineage>
</organism>
<reference evidence="1 2" key="1">
    <citation type="submission" date="2016-10" db="EMBL/GenBank/DDBJ databases">
        <title>Draft genome sequence of Methylobacterium extorquens CP3, a seed endophyte of Crotalaria pumila with plant growth-promoting and metal tolerance properties.</title>
        <authorList>
            <person name="Sanchez-Lopez A.S."/>
            <person name="Van Hamme J.D."/>
            <person name="Thijs S."/>
            <person name="Mcammond B.M."/>
            <person name="Stevens V."/>
            <person name="Gonzalez-Chavez M.D.C."/>
            <person name="Vangronsveld J."/>
        </authorList>
    </citation>
    <scope>NUCLEOTIDE SEQUENCE [LARGE SCALE GENOMIC DNA]</scope>
    <source>
        <strain evidence="1 2">CP3</strain>
    </source>
</reference>
<accession>A0A1S1NZD7</accession>
<evidence type="ECO:0000313" key="2">
    <source>
        <dbReference type="Proteomes" id="UP000180215"/>
    </source>
</evidence>
<name>A0A1S1NZD7_METEX</name>
<dbReference type="AlphaFoldDB" id="A0A1S1NZD7"/>
<protein>
    <submittedName>
        <fullName evidence="1">Uncharacterized protein</fullName>
    </submittedName>
</protein>
<dbReference type="EMBL" id="MNAO01000446">
    <property type="protein sequence ID" value="OHV14760.1"/>
    <property type="molecule type" value="Genomic_DNA"/>
</dbReference>
<gene>
    <name evidence="1" type="ORF">BK022_24060</name>
</gene>
<comment type="caution">
    <text evidence="1">The sequence shown here is derived from an EMBL/GenBank/DDBJ whole genome shotgun (WGS) entry which is preliminary data.</text>
</comment>
<proteinExistence type="predicted"/>
<evidence type="ECO:0000313" key="1">
    <source>
        <dbReference type="EMBL" id="OHV14760.1"/>
    </source>
</evidence>